<comment type="subcellular location">
    <subcellularLocation>
        <location evidence="1">Mitochondrion</location>
    </subcellularLocation>
</comment>
<dbReference type="PANTHER" id="PTHR14700">
    <property type="entry name" value="PENTATRICOPEPTIDE REPEAT-CONTAINING PROTEIN 2, MITOCHONDRIAL"/>
    <property type="match status" value="1"/>
</dbReference>
<accession>A0A9Q1B527</accession>
<dbReference type="GO" id="GO:0050684">
    <property type="term" value="P:regulation of mRNA processing"/>
    <property type="evidence" value="ECO:0007669"/>
    <property type="project" value="InterPro"/>
</dbReference>
<proteinExistence type="inferred from homology"/>
<dbReference type="PANTHER" id="PTHR14700:SF0">
    <property type="entry name" value="PENTATRICOPEPTIDE REPEAT-CONTAINING PROTEIN 2, MITOCHONDRIAL"/>
    <property type="match status" value="1"/>
</dbReference>
<gene>
    <name evidence="7" type="ORF">JRQ81_013777</name>
</gene>
<evidence type="ECO:0000256" key="1">
    <source>
        <dbReference type="ARBA" id="ARBA00004173"/>
    </source>
</evidence>
<dbReference type="InterPro" id="IPR034913">
    <property type="entry name" value="mS27/PTCD2"/>
</dbReference>
<feature type="repeat" description="PPR" evidence="6">
    <location>
        <begin position="160"/>
        <end position="194"/>
    </location>
</feature>
<dbReference type="GO" id="GO:0003723">
    <property type="term" value="F:RNA binding"/>
    <property type="evidence" value="ECO:0007669"/>
    <property type="project" value="TreeGrafter"/>
</dbReference>
<evidence type="ECO:0000256" key="4">
    <source>
        <dbReference type="ARBA" id="ARBA00022664"/>
    </source>
</evidence>
<dbReference type="Pfam" id="PF10037">
    <property type="entry name" value="MRP-S27"/>
    <property type="match status" value="1"/>
</dbReference>
<comment type="caution">
    <text evidence="7">The sequence shown here is derived from an EMBL/GenBank/DDBJ whole genome shotgun (WGS) entry which is preliminary data.</text>
</comment>
<dbReference type="AlphaFoldDB" id="A0A9Q1B527"/>
<keyword evidence="8" id="KW-1185">Reference proteome</keyword>
<sequence>MAAAAVGSSIRLLREAVGRWKRVPRWVAYPGCWDSPQGAKRYLLPENIVQLQTFQEHKLQMGYQRYGEKDTFFKIMEEKLKNNKLILKDELKALLHMCDSKKDVEVAKRVIYRYHEENKNIIFWEFKFGPVFMRLCYELDLEETALELIKDQALRGFFSDSTSFNILMDMLFTKGRYQSALEVLSEMKQQDIKFNKETYLLACAICYKLNTLEACKICATMLEDAALNGYFVPRRSYYFVVALFLKQEDVAKARSYYSQIMNTSSQLCSNLDILLQAASGDLDNLVKTLEKGLDWNTPFFVKKVAYSMEVLQIVIKKLDNHPDLWDRFESVFAKLQQLGQVTSQTLDDLLCQTPGLRKQDSGLLRPRRMNHRAQQCLGLNLLTE</sequence>
<dbReference type="GO" id="GO:0007005">
    <property type="term" value="P:mitochondrion organization"/>
    <property type="evidence" value="ECO:0007669"/>
    <property type="project" value="TreeGrafter"/>
</dbReference>
<evidence type="ECO:0000256" key="5">
    <source>
        <dbReference type="ARBA" id="ARBA00023128"/>
    </source>
</evidence>
<comment type="similarity">
    <text evidence="2">Belongs to the PTCD2 family.</text>
</comment>
<reference evidence="7" key="1">
    <citation type="journal article" date="2023" name="DNA Res.">
        <title>Chromosome-level genome assembly of Phrynocephalus forsythii using third-generation DNA sequencing and Hi-C analysis.</title>
        <authorList>
            <person name="Qi Y."/>
            <person name="Zhao W."/>
            <person name="Zhao Y."/>
            <person name="Niu C."/>
            <person name="Cao S."/>
            <person name="Zhang Y."/>
        </authorList>
    </citation>
    <scope>NUCLEOTIDE SEQUENCE</scope>
    <source>
        <tissue evidence="7">Muscle</tissue>
    </source>
</reference>
<protein>
    <recommendedName>
        <fullName evidence="3">Pentatricopeptide repeat-containing protein 2, mitochondrial</fullName>
    </recommendedName>
</protein>
<evidence type="ECO:0000313" key="7">
    <source>
        <dbReference type="EMBL" id="KAJ7335836.1"/>
    </source>
</evidence>
<keyword evidence="5" id="KW-0496">Mitochondrion</keyword>
<evidence type="ECO:0000256" key="3">
    <source>
        <dbReference type="ARBA" id="ARBA00014675"/>
    </source>
</evidence>
<dbReference type="InterPro" id="IPR034629">
    <property type="entry name" value="PTCD2"/>
</dbReference>
<evidence type="ECO:0000313" key="8">
    <source>
        <dbReference type="Proteomes" id="UP001142489"/>
    </source>
</evidence>
<dbReference type="EMBL" id="JAPFRF010000004">
    <property type="protein sequence ID" value="KAJ7335836.1"/>
    <property type="molecule type" value="Genomic_DNA"/>
</dbReference>
<name>A0A9Q1B527_9SAUR</name>
<dbReference type="PROSITE" id="PS51375">
    <property type="entry name" value="PPR"/>
    <property type="match status" value="1"/>
</dbReference>
<dbReference type="InterPro" id="IPR011990">
    <property type="entry name" value="TPR-like_helical_dom_sf"/>
</dbReference>
<dbReference type="GO" id="GO:0005739">
    <property type="term" value="C:mitochondrion"/>
    <property type="evidence" value="ECO:0007669"/>
    <property type="project" value="UniProtKB-SubCell"/>
</dbReference>
<dbReference type="Proteomes" id="UP001142489">
    <property type="component" value="Unassembled WGS sequence"/>
</dbReference>
<dbReference type="Gene3D" id="1.25.40.10">
    <property type="entry name" value="Tetratricopeptide repeat domain"/>
    <property type="match status" value="1"/>
</dbReference>
<organism evidence="7 8">
    <name type="scientific">Phrynocephalus forsythii</name>
    <dbReference type="NCBI Taxonomy" id="171643"/>
    <lineage>
        <taxon>Eukaryota</taxon>
        <taxon>Metazoa</taxon>
        <taxon>Chordata</taxon>
        <taxon>Craniata</taxon>
        <taxon>Vertebrata</taxon>
        <taxon>Euteleostomi</taxon>
        <taxon>Lepidosauria</taxon>
        <taxon>Squamata</taxon>
        <taxon>Bifurcata</taxon>
        <taxon>Unidentata</taxon>
        <taxon>Episquamata</taxon>
        <taxon>Toxicofera</taxon>
        <taxon>Iguania</taxon>
        <taxon>Acrodonta</taxon>
        <taxon>Agamidae</taxon>
        <taxon>Agaminae</taxon>
        <taxon>Phrynocephalus</taxon>
    </lineage>
</organism>
<dbReference type="OrthoDB" id="6073372at2759"/>
<dbReference type="InterPro" id="IPR002885">
    <property type="entry name" value="PPR_rpt"/>
</dbReference>
<dbReference type="GO" id="GO:0006397">
    <property type="term" value="P:mRNA processing"/>
    <property type="evidence" value="ECO:0007669"/>
    <property type="project" value="UniProtKB-KW"/>
</dbReference>
<keyword evidence="4" id="KW-0507">mRNA processing</keyword>
<evidence type="ECO:0000256" key="2">
    <source>
        <dbReference type="ARBA" id="ARBA00008677"/>
    </source>
</evidence>
<dbReference type="NCBIfam" id="TIGR00756">
    <property type="entry name" value="PPR"/>
    <property type="match status" value="1"/>
</dbReference>
<evidence type="ECO:0000256" key="6">
    <source>
        <dbReference type="PROSITE-ProRule" id="PRU00708"/>
    </source>
</evidence>